<reference evidence="17" key="2">
    <citation type="journal article" date="2021" name="Sci. Rep.">
        <title>The distribution of antibiotic resistance genes in chicken gut microbiota commensals.</title>
        <authorList>
            <person name="Juricova H."/>
            <person name="Matiasovicova J."/>
            <person name="Kubasova T."/>
            <person name="Cejkova D."/>
            <person name="Rychlik I."/>
        </authorList>
    </citation>
    <scope>NUCLEOTIDE SEQUENCE</scope>
    <source>
        <strain evidence="17">An836</strain>
    </source>
</reference>
<dbReference type="PANTHER" id="PTHR34265">
    <property type="entry name" value="TYPE III PANTOTHENATE KINASE"/>
    <property type="match status" value="1"/>
</dbReference>
<evidence type="ECO:0000256" key="5">
    <source>
        <dbReference type="ARBA" id="ARBA00011738"/>
    </source>
</evidence>
<evidence type="ECO:0000256" key="2">
    <source>
        <dbReference type="ARBA" id="ARBA00001958"/>
    </source>
</evidence>
<name>A0A938WY30_9BIFI</name>
<organism evidence="17 18">
    <name type="scientific">Bifidobacterium pullorum subsp. saeculare</name>
    <dbReference type="NCBI Taxonomy" id="78257"/>
    <lineage>
        <taxon>Bacteria</taxon>
        <taxon>Bacillati</taxon>
        <taxon>Actinomycetota</taxon>
        <taxon>Actinomycetes</taxon>
        <taxon>Bifidobacteriales</taxon>
        <taxon>Bifidobacteriaceae</taxon>
        <taxon>Bifidobacterium</taxon>
    </lineage>
</organism>
<keyword evidence="16" id="KW-0479">Metal-binding</keyword>
<comment type="catalytic activity">
    <reaction evidence="1 16">
        <text>(R)-pantothenate + ATP = (R)-4'-phosphopantothenate + ADP + H(+)</text>
        <dbReference type="Rhea" id="RHEA:16373"/>
        <dbReference type="ChEBI" id="CHEBI:10986"/>
        <dbReference type="ChEBI" id="CHEBI:15378"/>
        <dbReference type="ChEBI" id="CHEBI:29032"/>
        <dbReference type="ChEBI" id="CHEBI:30616"/>
        <dbReference type="ChEBI" id="CHEBI:456216"/>
        <dbReference type="EC" id="2.7.1.33"/>
    </reaction>
</comment>
<reference evidence="17" key="1">
    <citation type="submission" date="2020-08" db="EMBL/GenBank/DDBJ databases">
        <authorList>
            <person name="Cejkova D."/>
            <person name="Kubasova T."/>
            <person name="Jahodarova E."/>
            <person name="Rychlik I."/>
        </authorList>
    </citation>
    <scope>NUCLEOTIDE SEQUENCE</scope>
    <source>
        <strain evidence="17">An836</strain>
    </source>
</reference>
<dbReference type="GO" id="GO:0005737">
    <property type="term" value="C:cytoplasm"/>
    <property type="evidence" value="ECO:0007669"/>
    <property type="project" value="UniProtKB-SubCell"/>
</dbReference>
<keyword evidence="10 16" id="KW-0418">Kinase</keyword>
<dbReference type="GO" id="GO:0004594">
    <property type="term" value="F:pantothenate kinase activity"/>
    <property type="evidence" value="ECO:0007669"/>
    <property type="project" value="UniProtKB-UniRule"/>
</dbReference>
<dbReference type="CDD" id="cd24015">
    <property type="entry name" value="ASKHA_NBD_PanK-III"/>
    <property type="match status" value="1"/>
</dbReference>
<evidence type="ECO:0000313" key="17">
    <source>
        <dbReference type="EMBL" id="MBM6698772.1"/>
    </source>
</evidence>
<dbReference type="AlphaFoldDB" id="A0A938WY30"/>
<gene>
    <name evidence="16" type="primary">coaX</name>
    <name evidence="17" type="ORF">H7U32_00165</name>
</gene>
<feature type="binding site" evidence="16">
    <location>
        <begin position="6"/>
        <end position="13"/>
    </location>
    <ligand>
        <name>ATP</name>
        <dbReference type="ChEBI" id="CHEBI:30616"/>
    </ligand>
</feature>
<evidence type="ECO:0000256" key="13">
    <source>
        <dbReference type="ARBA" id="ARBA00022993"/>
    </source>
</evidence>
<protein>
    <recommendedName>
        <fullName evidence="15 16">Type III pantothenate kinase</fullName>
        <ecNumber evidence="6 16">2.7.1.33</ecNumber>
    </recommendedName>
    <alternativeName>
        <fullName evidence="16">PanK-III</fullName>
    </alternativeName>
    <alternativeName>
        <fullName evidence="16">Pantothenic acid kinase</fullName>
    </alternativeName>
</protein>
<dbReference type="NCBIfam" id="TIGR00671">
    <property type="entry name" value="baf"/>
    <property type="match status" value="1"/>
</dbReference>
<keyword evidence="18" id="KW-1185">Reference proteome</keyword>
<feature type="binding site" evidence="16">
    <location>
        <begin position="107"/>
        <end position="110"/>
    </location>
    <ligand>
        <name>substrate</name>
    </ligand>
</feature>
<evidence type="ECO:0000313" key="18">
    <source>
        <dbReference type="Proteomes" id="UP000718821"/>
    </source>
</evidence>
<comment type="function">
    <text evidence="16">Catalyzes the phosphorylation of pantothenate (Pan), the first step in CoA biosynthesis.</text>
</comment>
<evidence type="ECO:0000256" key="6">
    <source>
        <dbReference type="ARBA" id="ARBA00012102"/>
    </source>
</evidence>
<dbReference type="GO" id="GO:0015937">
    <property type="term" value="P:coenzyme A biosynthetic process"/>
    <property type="evidence" value="ECO:0007669"/>
    <property type="project" value="UniProtKB-UniRule"/>
</dbReference>
<dbReference type="GO" id="GO:0005524">
    <property type="term" value="F:ATP binding"/>
    <property type="evidence" value="ECO:0007669"/>
    <property type="project" value="UniProtKB-UniRule"/>
</dbReference>
<accession>A0A938WY30</accession>
<proteinExistence type="inferred from homology"/>
<comment type="pathway">
    <text evidence="4 16">Cofactor biosynthesis; coenzyme A biosynthesis; CoA from (R)-pantothenate: step 1/5.</text>
</comment>
<evidence type="ECO:0000256" key="1">
    <source>
        <dbReference type="ARBA" id="ARBA00001206"/>
    </source>
</evidence>
<keyword evidence="8 16" id="KW-0808">Transferase</keyword>
<dbReference type="Pfam" id="PF03309">
    <property type="entry name" value="Pan_kinase"/>
    <property type="match status" value="1"/>
</dbReference>
<evidence type="ECO:0000256" key="14">
    <source>
        <dbReference type="ARBA" id="ARBA00038036"/>
    </source>
</evidence>
<sequence length="262" mass="27299">MLVAVDIGNTKIAVGFLDGGTVVGKYRITTDGGGSSDEYALKLRRFLAMTGARRQDVEGVVVSSVVPKVMHAFRGGVVKLFGIEPLVVGPGVRTGINIALANPRAVGADRVADATAAWHLYGGPTLVIDFGTATTYDYIDGRGSFRAGAINVGFQTAADALTGATAQLPDVELADPGTVLGTDTRAAIQAGLFYGFVGGVEHTIRRFADETGSMPRVVATGGLGRLVHRETDLIDVADPDLIMKGLAIIHALNRPSPAARRS</sequence>
<dbReference type="RefSeq" id="WP_204466985.1">
    <property type="nucleotide sequence ID" value="NZ_JACLYU010000001.1"/>
</dbReference>
<comment type="subcellular location">
    <subcellularLocation>
        <location evidence="3 16">Cytoplasm</location>
    </subcellularLocation>
</comment>
<dbReference type="EC" id="2.7.1.33" evidence="6 16"/>
<comment type="caution">
    <text evidence="17">The sequence shown here is derived from an EMBL/GenBank/DDBJ whole genome shotgun (WGS) entry which is preliminary data.</text>
</comment>
<comment type="cofactor">
    <cofactor evidence="2">
        <name>K(+)</name>
        <dbReference type="ChEBI" id="CHEBI:29103"/>
    </cofactor>
</comment>
<dbReference type="PANTHER" id="PTHR34265:SF1">
    <property type="entry name" value="TYPE III PANTOTHENATE KINASE"/>
    <property type="match status" value="1"/>
</dbReference>
<evidence type="ECO:0000256" key="9">
    <source>
        <dbReference type="ARBA" id="ARBA00022741"/>
    </source>
</evidence>
<evidence type="ECO:0000256" key="3">
    <source>
        <dbReference type="ARBA" id="ARBA00004496"/>
    </source>
</evidence>
<dbReference type="InterPro" id="IPR043129">
    <property type="entry name" value="ATPase_NBD"/>
</dbReference>
<comment type="caution">
    <text evidence="16">Lacks conserved residue(s) required for the propagation of feature annotation.</text>
</comment>
<evidence type="ECO:0000256" key="16">
    <source>
        <dbReference type="HAMAP-Rule" id="MF_01274"/>
    </source>
</evidence>
<keyword evidence="11 16" id="KW-0067">ATP-binding</keyword>
<keyword evidence="12 16" id="KW-0630">Potassium</keyword>
<dbReference type="EMBL" id="JACLYU010000001">
    <property type="protein sequence ID" value="MBM6698772.1"/>
    <property type="molecule type" value="Genomic_DNA"/>
</dbReference>
<evidence type="ECO:0000256" key="7">
    <source>
        <dbReference type="ARBA" id="ARBA00022490"/>
    </source>
</evidence>
<dbReference type="Proteomes" id="UP000718821">
    <property type="component" value="Unassembled WGS sequence"/>
</dbReference>
<evidence type="ECO:0000256" key="15">
    <source>
        <dbReference type="ARBA" id="ARBA00040883"/>
    </source>
</evidence>
<evidence type="ECO:0000256" key="11">
    <source>
        <dbReference type="ARBA" id="ARBA00022840"/>
    </source>
</evidence>
<comment type="subunit">
    <text evidence="5 16">Homodimer.</text>
</comment>
<feature type="binding site" evidence="16">
    <location>
        <position position="129"/>
    </location>
    <ligand>
        <name>K(+)</name>
        <dbReference type="ChEBI" id="CHEBI:29103"/>
    </ligand>
</feature>
<comment type="similarity">
    <text evidence="14 16">Belongs to the type III pantothenate kinase family.</text>
</comment>
<feature type="binding site" evidence="16">
    <location>
        <position position="132"/>
    </location>
    <ligand>
        <name>ATP</name>
        <dbReference type="ChEBI" id="CHEBI:30616"/>
    </ligand>
</feature>
<comment type="cofactor">
    <cofactor evidence="16">
        <name>NH4(+)</name>
        <dbReference type="ChEBI" id="CHEBI:28938"/>
    </cofactor>
    <cofactor evidence="16">
        <name>K(+)</name>
        <dbReference type="ChEBI" id="CHEBI:29103"/>
    </cofactor>
    <text evidence="16">A monovalent cation. Ammonium or potassium.</text>
</comment>
<evidence type="ECO:0000256" key="12">
    <source>
        <dbReference type="ARBA" id="ARBA00022958"/>
    </source>
</evidence>
<dbReference type="SUPFAM" id="SSF53067">
    <property type="entry name" value="Actin-like ATPase domain"/>
    <property type="match status" value="2"/>
</dbReference>
<dbReference type="HAMAP" id="MF_01274">
    <property type="entry name" value="Pantothen_kinase_3"/>
    <property type="match status" value="1"/>
</dbReference>
<keyword evidence="13 16" id="KW-0173">Coenzyme A biosynthesis</keyword>
<dbReference type="GO" id="GO:0046872">
    <property type="term" value="F:metal ion binding"/>
    <property type="evidence" value="ECO:0007669"/>
    <property type="project" value="UniProtKB-KW"/>
</dbReference>
<evidence type="ECO:0000256" key="8">
    <source>
        <dbReference type="ARBA" id="ARBA00022679"/>
    </source>
</evidence>
<feature type="binding site" evidence="16">
    <location>
        <position position="184"/>
    </location>
    <ligand>
        <name>substrate</name>
    </ligand>
</feature>
<dbReference type="InterPro" id="IPR004619">
    <property type="entry name" value="Type_III_PanK"/>
</dbReference>
<evidence type="ECO:0000256" key="10">
    <source>
        <dbReference type="ARBA" id="ARBA00022777"/>
    </source>
</evidence>
<keyword evidence="9 16" id="KW-0547">Nucleotide-binding</keyword>
<dbReference type="NCBIfam" id="NF009855">
    <property type="entry name" value="PRK13321.1"/>
    <property type="match status" value="1"/>
</dbReference>
<evidence type="ECO:0000256" key="4">
    <source>
        <dbReference type="ARBA" id="ARBA00005225"/>
    </source>
</evidence>
<feature type="active site" description="Proton acceptor" evidence="16">
    <location>
        <position position="109"/>
    </location>
</feature>
<dbReference type="Gene3D" id="3.30.420.40">
    <property type="match status" value="2"/>
</dbReference>
<keyword evidence="7 16" id="KW-0963">Cytoplasm</keyword>